<evidence type="ECO:0000256" key="1">
    <source>
        <dbReference type="SAM" id="Phobius"/>
    </source>
</evidence>
<dbReference type="Proteomes" id="UP001642380">
    <property type="component" value="Unassembled WGS sequence"/>
</dbReference>
<comment type="caution">
    <text evidence="2">The sequence shown here is derived from an EMBL/GenBank/DDBJ whole genome shotgun (WGS) entry which is preliminary data.</text>
</comment>
<dbReference type="EMBL" id="CAUOPR010000001">
    <property type="protein sequence ID" value="CAJ2002117.1"/>
    <property type="molecule type" value="Genomic_DNA"/>
</dbReference>
<reference evidence="2 3" key="1">
    <citation type="submission" date="2024-01" db="EMBL/GenBank/DDBJ databases">
        <authorList>
            <person name="Guinet B."/>
        </authorList>
    </citation>
    <scope>NUCLEOTIDE SEQUENCE [LARGE SCALE GENOMIC DNA]</scope>
</reference>
<organism evidence="2 3">
    <name type="scientific">Cotesia congregata filamentous virus 1</name>
    <dbReference type="NCBI Taxonomy" id="3064291"/>
    <lineage>
        <taxon>Viruses</taxon>
        <taxon>Viruses incertae sedis</taxon>
        <taxon>Naldaviricetes</taxon>
        <taxon>Lefavirales</taxon>
        <taxon>Filamentoviridae</taxon>
        <taxon>Betafilamentovirus</taxon>
        <taxon>Betafilamentovirus cocongregatae</taxon>
    </lineage>
</organism>
<gene>
    <name evidence="2" type="ORF">CCFV1_ORF071</name>
</gene>
<protein>
    <submittedName>
        <fullName evidence="2">Per os infectivity factor pif-2</fullName>
    </submittedName>
</protein>
<sequence length="351" mass="40225">MLFRVQFIVVYFIFLFYLTVVLLGTKKVKYFKPPPVTFLQKKEESKTFKIEFKPLSEKDKENLPLWLPLTRPTRLTGELDPKEYCDYFEMLPDVRYSYLPTFVSDQDITNNWLTAHGIKKHGVYCRLEVAPNAVDLCDSRVARIEWSLDSHDYRCVSKFPQILGGITGNEILVCDGTLIDRKTNEKHEHFFDVDKVDKFTDFSEKMLDSGEFRFACPQKVDILNNHMIEYKGFNGSPGIPFVSIRNRCASANTNDRTSEINWSTAECECKNNLKQLYELKSNPCSSCHTASQKNEYGLDLARPCINLGTYPDLYAAMVIPCGLSTMDINAGCERGVLQATTTKSPELLKYL</sequence>
<keyword evidence="3" id="KW-1185">Reference proteome</keyword>
<keyword evidence="1" id="KW-1133">Transmembrane helix</keyword>
<keyword evidence="1" id="KW-0812">Transmembrane</keyword>
<evidence type="ECO:0000313" key="3">
    <source>
        <dbReference type="Proteomes" id="UP001642380"/>
    </source>
</evidence>
<name>A0ABC8QPR7_9VIRU</name>
<proteinExistence type="predicted"/>
<accession>A0ABC8QPR7</accession>
<keyword evidence="1" id="KW-0472">Membrane</keyword>
<feature type="transmembrane region" description="Helical" evidence="1">
    <location>
        <begin position="6"/>
        <end position="24"/>
    </location>
</feature>
<evidence type="ECO:0000313" key="2">
    <source>
        <dbReference type="EMBL" id="CAJ2002117.1"/>
    </source>
</evidence>